<evidence type="ECO:0000256" key="2">
    <source>
        <dbReference type="ARBA" id="ARBA00022670"/>
    </source>
</evidence>
<dbReference type="InterPro" id="IPR011055">
    <property type="entry name" value="Dup_hybrid_motif"/>
</dbReference>
<reference evidence="10" key="1">
    <citation type="submission" date="2015-07" db="EMBL/GenBank/DDBJ databases">
        <authorList>
            <person name="Rodrigo-Torres Lidia"/>
            <person name="Arahal R.David."/>
        </authorList>
    </citation>
    <scope>NUCLEOTIDE SEQUENCE [LARGE SCALE GENOMIC DNA]</scope>
    <source>
        <strain evidence="10">CECT 5112</strain>
    </source>
</reference>
<evidence type="ECO:0000256" key="1">
    <source>
        <dbReference type="ARBA" id="ARBA00001947"/>
    </source>
</evidence>
<dbReference type="Gene3D" id="2.70.70.10">
    <property type="entry name" value="Glucose Permease (Domain IIA)"/>
    <property type="match status" value="1"/>
</dbReference>
<evidence type="ECO:0000256" key="7">
    <source>
        <dbReference type="SAM" id="Phobius"/>
    </source>
</evidence>
<keyword evidence="7" id="KW-1133">Transmembrane helix</keyword>
<evidence type="ECO:0000256" key="6">
    <source>
        <dbReference type="ARBA" id="ARBA00023049"/>
    </source>
</evidence>
<feature type="domain" description="M23ase beta-sheet core" evidence="8">
    <location>
        <begin position="340"/>
        <end position="434"/>
    </location>
</feature>
<dbReference type="InterPro" id="IPR016047">
    <property type="entry name" value="M23ase_b-sheet_dom"/>
</dbReference>
<name>A0A0M7AE98_9HYPH</name>
<keyword evidence="5" id="KW-0862">Zinc</keyword>
<dbReference type="Proteomes" id="UP000053235">
    <property type="component" value="Unassembled WGS sequence"/>
</dbReference>
<gene>
    <name evidence="9" type="primary">envC_1</name>
    <name evidence="9" type="ORF">LAX5112_03534</name>
</gene>
<protein>
    <submittedName>
        <fullName evidence="9">Septal ring factor</fullName>
    </submittedName>
</protein>
<dbReference type="SUPFAM" id="SSF51261">
    <property type="entry name" value="Duplicated hybrid motif"/>
    <property type="match status" value="1"/>
</dbReference>
<keyword evidence="4" id="KW-0378">Hydrolase</keyword>
<proteinExistence type="predicted"/>
<accession>A0A0M7AE98</accession>
<keyword evidence="3" id="KW-0479">Metal-binding</keyword>
<dbReference type="AlphaFoldDB" id="A0A0M7AE98"/>
<dbReference type="Pfam" id="PF01551">
    <property type="entry name" value="Peptidase_M23"/>
    <property type="match status" value="1"/>
</dbReference>
<dbReference type="GO" id="GO:0046872">
    <property type="term" value="F:metal ion binding"/>
    <property type="evidence" value="ECO:0007669"/>
    <property type="project" value="UniProtKB-KW"/>
</dbReference>
<keyword evidence="7" id="KW-0812">Transmembrane</keyword>
<sequence>MTQKRPEMTRTYQVPHTEAPHRESLKGDLRTTTYILRPVHLIAGALTCIAASLIVTGAISYQVMRSGVVAEVNAERTEVALQYQDRIARLRAEIERLNSRQLVDRESVEIQVMDVLRRQQDLNQRHTIVADLMARAESVGIYLNTGKPVPAQKPAIDEGRIAAAPKGDRTAMGGENEVISEPVKALGLRDASRKPFDPLSVLQGTDAPTGGTLKKKTEKRAALDALKADISEMGTESTAAVDAITVATESRIEDILGITKPLVPNLNKAVRSSSSIGGPFEPLSQTSFADRLNRANTALDTLKRVKFAALRLPVKRPVRTGTLSSGYGPRMDPFLNRLAMHSGLDFKAPYGARVYSAAPGTVIFAGWKGGYGKMVEIRHANGFVTRYAHLSKIRTSDGSHVVAGDVIGNIGSTGRSTGPHLHYEVRQNDRPTNPATFLRAGERLAKLTL</sequence>
<evidence type="ECO:0000256" key="4">
    <source>
        <dbReference type="ARBA" id="ARBA00022801"/>
    </source>
</evidence>
<dbReference type="GO" id="GO:0004222">
    <property type="term" value="F:metalloendopeptidase activity"/>
    <property type="evidence" value="ECO:0007669"/>
    <property type="project" value="TreeGrafter"/>
</dbReference>
<dbReference type="PANTHER" id="PTHR21666:SF288">
    <property type="entry name" value="CELL DIVISION PROTEIN YTFB"/>
    <property type="match status" value="1"/>
</dbReference>
<dbReference type="OrthoDB" id="9805070at2"/>
<keyword evidence="6" id="KW-0482">Metalloprotease</keyword>
<keyword evidence="7" id="KW-0472">Membrane</keyword>
<organism evidence="9 10">
    <name type="scientific">Roseibium alexandrii</name>
    <dbReference type="NCBI Taxonomy" id="388408"/>
    <lineage>
        <taxon>Bacteria</taxon>
        <taxon>Pseudomonadati</taxon>
        <taxon>Pseudomonadota</taxon>
        <taxon>Alphaproteobacteria</taxon>
        <taxon>Hyphomicrobiales</taxon>
        <taxon>Stappiaceae</taxon>
        <taxon>Roseibium</taxon>
    </lineage>
</organism>
<dbReference type="CDD" id="cd12797">
    <property type="entry name" value="M23_peptidase"/>
    <property type="match status" value="1"/>
</dbReference>
<keyword evidence="2" id="KW-0645">Protease</keyword>
<evidence type="ECO:0000259" key="8">
    <source>
        <dbReference type="Pfam" id="PF01551"/>
    </source>
</evidence>
<dbReference type="RefSeq" id="WP_055672901.1">
    <property type="nucleotide sequence ID" value="NZ_CXWD01000014.1"/>
</dbReference>
<dbReference type="FunFam" id="2.70.70.10:FF:000006">
    <property type="entry name" value="M23 family peptidase"/>
    <property type="match status" value="1"/>
</dbReference>
<dbReference type="STRING" id="388408.LAX5112_03534"/>
<dbReference type="PANTHER" id="PTHR21666">
    <property type="entry name" value="PEPTIDASE-RELATED"/>
    <property type="match status" value="1"/>
</dbReference>
<evidence type="ECO:0000313" key="10">
    <source>
        <dbReference type="Proteomes" id="UP000053235"/>
    </source>
</evidence>
<evidence type="ECO:0000313" key="9">
    <source>
        <dbReference type="EMBL" id="CTQ73408.1"/>
    </source>
</evidence>
<comment type="cofactor">
    <cofactor evidence="1">
        <name>Zn(2+)</name>
        <dbReference type="ChEBI" id="CHEBI:29105"/>
    </cofactor>
</comment>
<dbReference type="InterPro" id="IPR050570">
    <property type="entry name" value="Cell_wall_metabolism_enzyme"/>
</dbReference>
<dbReference type="GO" id="GO:0006508">
    <property type="term" value="P:proteolysis"/>
    <property type="evidence" value="ECO:0007669"/>
    <property type="project" value="UniProtKB-KW"/>
</dbReference>
<keyword evidence="10" id="KW-1185">Reference proteome</keyword>
<dbReference type="EMBL" id="CXWD01000014">
    <property type="protein sequence ID" value="CTQ73408.1"/>
    <property type="molecule type" value="Genomic_DNA"/>
</dbReference>
<evidence type="ECO:0000256" key="5">
    <source>
        <dbReference type="ARBA" id="ARBA00022833"/>
    </source>
</evidence>
<evidence type="ECO:0000256" key="3">
    <source>
        <dbReference type="ARBA" id="ARBA00022723"/>
    </source>
</evidence>
<feature type="transmembrane region" description="Helical" evidence="7">
    <location>
        <begin position="39"/>
        <end position="61"/>
    </location>
</feature>